<feature type="compositionally biased region" description="Basic and acidic residues" evidence="2">
    <location>
        <begin position="1"/>
        <end position="34"/>
    </location>
</feature>
<keyword evidence="5" id="KW-1185">Reference proteome</keyword>
<name>A0A8T2NXQ8_9TELE</name>
<evidence type="ECO:0000259" key="3">
    <source>
        <dbReference type="PROSITE" id="PS50041"/>
    </source>
</evidence>
<evidence type="ECO:0000313" key="5">
    <source>
        <dbReference type="Proteomes" id="UP000824540"/>
    </source>
</evidence>
<comment type="subcellular location">
    <subcellularLocation>
        <location evidence="1">Cell membrane</location>
        <topology evidence="1">Single-pass type II membrane protein</topology>
    </subcellularLocation>
</comment>
<sequence>MELEEIKTKEERAKENEYESQEENTKSGGEDKVSVDTAGKGESVYSKLQSRAEDIYSATSFPYVPLQNVKVRTYMRCDPGWKQFERSCFYFARGWKTWAEGREECKKKGGDLAIIDNKNLQEFLTKNGNLAYWIGLTQADSGEYVWINNVAVGQSYWSQSKREGKCGFLIGKDPPNRSWSTAECSHNTAYICQKEA</sequence>
<feature type="region of interest" description="Disordered" evidence="2">
    <location>
        <begin position="1"/>
        <end position="38"/>
    </location>
</feature>
<dbReference type="GO" id="GO:0005886">
    <property type="term" value="C:plasma membrane"/>
    <property type="evidence" value="ECO:0007669"/>
    <property type="project" value="UniProtKB-SubCell"/>
</dbReference>
<dbReference type="OrthoDB" id="10059571at2759"/>
<dbReference type="PANTHER" id="PTHR45710:SF28">
    <property type="entry name" value="C-TYPE LECTIN DOMAIN FAMILY 4 MEMBER C ISOFORM 1"/>
    <property type="match status" value="1"/>
</dbReference>
<dbReference type="Proteomes" id="UP000824540">
    <property type="component" value="Unassembled WGS sequence"/>
</dbReference>
<dbReference type="InterPro" id="IPR050828">
    <property type="entry name" value="C-type_lectin/matrix_domain"/>
</dbReference>
<dbReference type="Pfam" id="PF00059">
    <property type="entry name" value="Lectin_C"/>
    <property type="match status" value="1"/>
</dbReference>
<dbReference type="InterPro" id="IPR016186">
    <property type="entry name" value="C-type_lectin-like/link_sf"/>
</dbReference>
<gene>
    <name evidence="4" type="ORF">JZ751_009464</name>
</gene>
<dbReference type="InterPro" id="IPR001304">
    <property type="entry name" value="C-type_lectin-like"/>
</dbReference>
<dbReference type="PROSITE" id="PS50041">
    <property type="entry name" value="C_TYPE_LECTIN_2"/>
    <property type="match status" value="1"/>
</dbReference>
<dbReference type="PANTHER" id="PTHR45710">
    <property type="entry name" value="C-TYPE LECTIN DOMAIN-CONTAINING PROTEIN 180"/>
    <property type="match status" value="1"/>
</dbReference>
<dbReference type="InterPro" id="IPR016187">
    <property type="entry name" value="CTDL_fold"/>
</dbReference>
<accession>A0A8T2NXQ8</accession>
<dbReference type="SMART" id="SM00034">
    <property type="entry name" value="CLECT"/>
    <property type="match status" value="1"/>
</dbReference>
<feature type="domain" description="C-type lectin" evidence="3">
    <location>
        <begin position="84"/>
        <end position="193"/>
    </location>
</feature>
<reference evidence="4" key="1">
    <citation type="thesis" date="2021" institute="BYU ScholarsArchive" country="Provo, UT, USA">
        <title>Applications of and Algorithms for Genome Assembly and Genomic Analyses with an Emphasis on Marine Teleosts.</title>
        <authorList>
            <person name="Pickett B.D."/>
        </authorList>
    </citation>
    <scope>NUCLEOTIDE SEQUENCE</scope>
    <source>
        <strain evidence="4">HI-2016</strain>
    </source>
</reference>
<evidence type="ECO:0000256" key="1">
    <source>
        <dbReference type="ARBA" id="ARBA00004401"/>
    </source>
</evidence>
<dbReference type="Gene3D" id="3.10.100.10">
    <property type="entry name" value="Mannose-Binding Protein A, subunit A"/>
    <property type="match status" value="1"/>
</dbReference>
<comment type="caution">
    <text evidence="4">The sequence shown here is derived from an EMBL/GenBank/DDBJ whole genome shotgun (WGS) entry which is preliminary data.</text>
</comment>
<evidence type="ECO:0000313" key="4">
    <source>
        <dbReference type="EMBL" id="KAG9344924.1"/>
    </source>
</evidence>
<protein>
    <recommendedName>
        <fullName evidence="3">C-type lectin domain-containing protein</fullName>
    </recommendedName>
</protein>
<dbReference type="SUPFAM" id="SSF56436">
    <property type="entry name" value="C-type lectin-like"/>
    <property type="match status" value="1"/>
</dbReference>
<evidence type="ECO:0000256" key="2">
    <source>
        <dbReference type="SAM" id="MobiDB-lite"/>
    </source>
</evidence>
<dbReference type="AlphaFoldDB" id="A0A8T2NXQ8"/>
<proteinExistence type="predicted"/>
<organism evidence="4 5">
    <name type="scientific">Albula glossodonta</name>
    <name type="common">roundjaw bonefish</name>
    <dbReference type="NCBI Taxonomy" id="121402"/>
    <lineage>
        <taxon>Eukaryota</taxon>
        <taxon>Metazoa</taxon>
        <taxon>Chordata</taxon>
        <taxon>Craniata</taxon>
        <taxon>Vertebrata</taxon>
        <taxon>Euteleostomi</taxon>
        <taxon>Actinopterygii</taxon>
        <taxon>Neopterygii</taxon>
        <taxon>Teleostei</taxon>
        <taxon>Albuliformes</taxon>
        <taxon>Albulidae</taxon>
        <taxon>Albula</taxon>
    </lineage>
</organism>
<dbReference type="EMBL" id="JAFBMS010000018">
    <property type="protein sequence ID" value="KAG9344924.1"/>
    <property type="molecule type" value="Genomic_DNA"/>
</dbReference>